<dbReference type="OrthoDB" id="325260at2759"/>
<evidence type="ECO:0000313" key="3">
    <source>
        <dbReference type="Proteomes" id="UP000785679"/>
    </source>
</evidence>
<accession>A0A8J8SXY4</accession>
<dbReference type="InterPro" id="IPR018490">
    <property type="entry name" value="cNMP-bd_dom_sf"/>
</dbReference>
<organism evidence="2 3">
    <name type="scientific">Halteria grandinella</name>
    <dbReference type="NCBI Taxonomy" id="5974"/>
    <lineage>
        <taxon>Eukaryota</taxon>
        <taxon>Sar</taxon>
        <taxon>Alveolata</taxon>
        <taxon>Ciliophora</taxon>
        <taxon>Intramacronucleata</taxon>
        <taxon>Spirotrichea</taxon>
        <taxon>Stichotrichia</taxon>
        <taxon>Sporadotrichida</taxon>
        <taxon>Halteriidae</taxon>
        <taxon>Halteria</taxon>
    </lineage>
</organism>
<gene>
    <name evidence="2" type="ORF">FGO68_gene3762</name>
</gene>
<dbReference type="Proteomes" id="UP000785679">
    <property type="component" value="Unassembled WGS sequence"/>
</dbReference>
<dbReference type="CDD" id="cd00038">
    <property type="entry name" value="CAP_ED"/>
    <property type="match status" value="1"/>
</dbReference>
<dbReference type="SUPFAM" id="SSF51206">
    <property type="entry name" value="cAMP-binding domain-like"/>
    <property type="match status" value="1"/>
</dbReference>
<protein>
    <recommendedName>
        <fullName evidence="1">Cyclic nucleotide-binding domain-containing protein</fullName>
    </recommendedName>
</protein>
<dbReference type="AlphaFoldDB" id="A0A8J8SXY4"/>
<keyword evidence="3" id="KW-1185">Reference proteome</keyword>
<dbReference type="InterPro" id="IPR014710">
    <property type="entry name" value="RmlC-like_jellyroll"/>
</dbReference>
<comment type="caution">
    <text evidence="2">The sequence shown here is derived from an EMBL/GenBank/DDBJ whole genome shotgun (WGS) entry which is preliminary data.</text>
</comment>
<name>A0A8J8SXY4_HALGN</name>
<sequence length="592" mass="67594">MFPPDILDCSDNLFQLQFTQQREDASIKLLKVGDLFGDHSCFHTACSDAAIHDYAIAEVDQTQVISIDYEKTKAMIMRLAEQHRFQEVTQFLAQSVPGFLNRTSNVKERIYHLFKVQHFKPGQKLVEEGQKSDCAYIIRKGEVKMVSMQIPLIINNLEKIKRNNQRVVINNQGYFSSTLNSFQIGLISERQWTADEIMILRDDPFPYSIIANSVVEVLTIQKQDLFQRMPKDIRELIECKAQMKLEWVKKCLIEICLGVESVAMWDNLQQDFLDKVKSCDKKFPATNFGAFVKILNQSQNDKPKLEQVVKSTLSEVKTIEMSRRDYRPKTSQQMRRSKSEVYQGGIFGGVVDFNKLEEQSQKVLGSARRSIQQTIQRPQSRVSIPKLLSSQQKLPANNTQSDFNKQPASARSIITNSTMTQSRGRIQLDLASTFSQQTHAVPTISSKCLLNRKTQLLLILKEKQIDKINSQRKANVESSAKKEIQAQVKTSLSKFELCGRQISALPTQRINGNFQDQFVNSIGQITPRQLVLKEQTKQGMNRTQSTFPVVQPLAQGIKKAFKQRMAVSFKRQRPTVPFAGVKLVKQGSFEDK</sequence>
<feature type="domain" description="Cyclic nucleotide-binding" evidence="1">
    <location>
        <begin position="98"/>
        <end position="146"/>
    </location>
</feature>
<dbReference type="Gene3D" id="2.60.120.10">
    <property type="entry name" value="Jelly Rolls"/>
    <property type="match status" value="1"/>
</dbReference>
<reference evidence="2" key="1">
    <citation type="submission" date="2019-06" db="EMBL/GenBank/DDBJ databases">
        <authorList>
            <person name="Zheng W."/>
        </authorList>
    </citation>
    <scope>NUCLEOTIDE SEQUENCE</scope>
    <source>
        <strain evidence="2">QDHG01</strain>
    </source>
</reference>
<dbReference type="PROSITE" id="PS50042">
    <property type="entry name" value="CNMP_BINDING_3"/>
    <property type="match status" value="1"/>
</dbReference>
<dbReference type="EMBL" id="RRYP01016674">
    <property type="protein sequence ID" value="TNV74735.1"/>
    <property type="molecule type" value="Genomic_DNA"/>
</dbReference>
<proteinExistence type="predicted"/>
<evidence type="ECO:0000259" key="1">
    <source>
        <dbReference type="PROSITE" id="PS50042"/>
    </source>
</evidence>
<dbReference type="InterPro" id="IPR000595">
    <property type="entry name" value="cNMP-bd_dom"/>
</dbReference>
<evidence type="ECO:0000313" key="2">
    <source>
        <dbReference type="EMBL" id="TNV74735.1"/>
    </source>
</evidence>